<accession>A0ABV8LY64</accession>
<evidence type="ECO:0000313" key="3">
    <source>
        <dbReference type="Proteomes" id="UP001595816"/>
    </source>
</evidence>
<comment type="caution">
    <text evidence="2">The sequence shown here is derived from an EMBL/GenBank/DDBJ whole genome shotgun (WGS) entry which is preliminary data.</text>
</comment>
<evidence type="ECO:0000313" key="2">
    <source>
        <dbReference type="EMBL" id="MFC4136037.1"/>
    </source>
</evidence>
<evidence type="ECO:0008006" key="4">
    <source>
        <dbReference type="Google" id="ProtNLM"/>
    </source>
</evidence>
<dbReference type="EMBL" id="JBHSAY010000028">
    <property type="protein sequence ID" value="MFC4136037.1"/>
    <property type="molecule type" value="Genomic_DNA"/>
</dbReference>
<organism evidence="2 3">
    <name type="scientific">Hamadaea flava</name>
    <dbReference type="NCBI Taxonomy" id="1742688"/>
    <lineage>
        <taxon>Bacteria</taxon>
        <taxon>Bacillati</taxon>
        <taxon>Actinomycetota</taxon>
        <taxon>Actinomycetes</taxon>
        <taxon>Micromonosporales</taxon>
        <taxon>Micromonosporaceae</taxon>
        <taxon>Hamadaea</taxon>
    </lineage>
</organism>
<dbReference type="RefSeq" id="WP_253762639.1">
    <property type="nucleotide sequence ID" value="NZ_JAMZDZ010000001.1"/>
</dbReference>
<feature type="signal peptide" evidence="1">
    <location>
        <begin position="1"/>
        <end position="27"/>
    </location>
</feature>
<evidence type="ECO:0000256" key="1">
    <source>
        <dbReference type="SAM" id="SignalP"/>
    </source>
</evidence>
<gene>
    <name evidence="2" type="ORF">ACFOZ4_35985</name>
</gene>
<feature type="chain" id="PRO_5047264000" description="Ig-like domain-containing protein" evidence="1">
    <location>
        <begin position="28"/>
        <end position="332"/>
    </location>
</feature>
<keyword evidence="3" id="KW-1185">Reference proteome</keyword>
<name>A0ABV8LY64_9ACTN</name>
<dbReference type="Proteomes" id="UP001595816">
    <property type="component" value="Unassembled WGS sequence"/>
</dbReference>
<proteinExistence type="predicted"/>
<reference evidence="3" key="1">
    <citation type="journal article" date="2019" name="Int. J. Syst. Evol. Microbiol.">
        <title>The Global Catalogue of Microorganisms (GCM) 10K type strain sequencing project: providing services to taxonomists for standard genome sequencing and annotation.</title>
        <authorList>
            <consortium name="The Broad Institute Genomics Platform"/>
            <consortium name="The Broad Institute Genome Sequencing Center for Infectious Disease"/>
            <person name="Wu L."/>
            <person name="Ma J."/>
        </authorList>
    </citation>
    <scope>NUCLEOTIDE SEQUENCE [LARGE SCALE GENOMIC DNA]</scope>
    <source>
        <strain evidence="3">CGMCC 4.7289</strain>
    </source>
</reference>
<protein>
    <recommendedName>
        <fullName evidence="4">Ig-like domain-containing protein</fullName>
    </recommendedName>
</protein>
<sequence>MKAWKLFVPAVLAANICALGAVTPAMAGRTQCQQRLTSLTLSGPTVQAGGRLTGQVGLECKAGRTGATVALAVSSSAASVPTSVVVPSGGKTASFTLTAAEVATDTTVTVTATYEATSLSAAVTVVHVPPSAPQVRSLTLAPASVTAGGVATATVTLSSAAPAGGATVVISSDSATVGVPPTVGVPAGATSATFSATTVADPEQAYTQTVGLRATYGGGQASAVLCVFPPAPPAGVAVRTVDLSAATVQGGGDPVTASVTLTSPASAATRVYFYGSAYGPVRMSEQSVLIPAGEQTGAIQLFPGSVTADYTYTLTAEVRGTTPAAAVLLITP</sequence>
<keyword evidence="1" id="KW-0732">Signal</keyword>